<keyword evidence="7" id="KW-0599">Photoprotein</keyword>
<accession>R7URM5</accession>
<dbReference type="EnsemblMetazoa" id="CapteT148285">
    <property type="protein sequence ID" value="CapteP148285"/>
    <property type="gene ID" value="CapteG148285"/>
</dbReference>
<evidence type="ECO:0000256" key="6">
    <source>
        <dbReference type="ARBA" id="ARBA00023223"/>
    </source>
</evidence>
<dbReference type="EMBL" id="KB300556">
    <property type="protein sequence ID" value="ELU06542.1"/>
    <property type="molecule type" value="Genomic_DNA"/>
</dbReference>
<evidence type="ECO:0000256" key="3">
    <source>
        <dbReference type="ARBA" id="ARBA00019043"/>
    </source>
</evidence>
<evidence type="ECO:0000256" key="2">
    <source>
        <dbReference type="ARBA" id="ARBA00012532"/>
    </source>
</evidence>
<dbReference type="Gene3D" id="3.30.300.30">
    <property type="match status" value="1"/>
</dbReference>
<dbReference type="PROSITE" id="PS00455">
    <property type="entry name" value="AMP_BINDING"/>
    <property type="match status" value="1"/>
</dbReference>
<dbReference type="CDD" id="cd05911">
    <property type="entry name" value="Firefly_Luc_like"/>
    <property type="match status" value="1"/>
</dbReference>
<dbReference type="GO" id="GO:0005524">
    <property type="term" value="F:ATP binding"/>
    <property type="evidence" value="ECO:0007669"/>
    <property type="project" value="UniProtKB-KW"/>
</dbReference>
<keyword evidence="6" id="KW-0455">Luminescence</keyword>
<sequence length="564" mass="61047">MFSTLRSAVSSALRRRLSRRCCPAICVNVQPHCVRHQSVQSSPFPALNIPDNVALPHHIMAEFPKYGDRPALVDGITGRTFTFSDLQTAIAKVGSSLVKQGFKPGDVITIFSPNCPEFGVMYLAVTAIGGVVSAVSPLYTPDELALALVHSESSLLITSPALISVAKKAKQKSPNVKEIVVFGQEDGCRPFDSLLDDDMAAFPTNLTFDPKGQMVALPYSSGTTGLPKGVMLSHYCVLANVEQLGTTDSLAYRPGEETIIGVLPFFHIYGQVVTLLTGLSRGATIVTLPKFDPKIYLDSVVNHKATYLHVVPSIVLFLAKHPMVDNYDLSRVDMAITGAAPVGRDTVEQAANRFGPKLVFRQGYGMTEMSPVTHVTIIGDTAYDKCGALVANTESKVVDLETGNTLGPGVEGELCVRGPQMMMGYFKNQEATSEAIVDGWLRTGDIGFYDSEDHMTISDRLKELIKVKGFQVAPAELEALLVSHPAIQDAAVIGMPDERSGELPRAYVVLKPDQHVSETEVQGYVSGKVASFKQLAGGVEFRSHIPKSASGKILRRELKEELKR</sequence>
<dbReference type="GO" id="GO:0016405">
    <property type="term" value="F:CoA-ligase activity"/>
    <property type="evidence" value="ECO:0007669"/>
    <property type="project" value="TreeGrafter"/>
</dbReference>
<dbReference type="Proteomes" id="UP000014760">
    <property type="component" value="Unassembled WGS sequence"/>
</dbReference>
<reference evidence="11 13" key="2">
    <citation type="journal article" date="2013" name="Nature">
        <title>Insights into bilaterian evolution from three spiralian genomes.</title>
        <authorList>
            <person name="Simakov O."/>
            <person name="Marletaz F."/>
            <person name="Cho S.J."/>
            <person name="Edsinger-Gonzales E."/>
            <person name="Havlak P."/>
            <person name="Hellsten U."/>
            <person name="Kuo D.H."/>
            <person name="Larsson T."/>
            <person name="Lv J."/>
            <person name="Arendt D."/>
            <person name="Savage R."/>
            <person name="Osoegawa K."/>
            <person name="de Jong P."/>
            <person name="Grimwood J."/>
            <person name="Chapman J.A."/>
            <person name="Shapiro H."/>
            <person name="Aerts A."/>
            <person name="Otillar R.P."/>
            <person name="Terry A.Y."/>
            <person name="Boore J.L."/>
            <person name="Grigoriev I.V."/>
            <person name="Lindberg D.R."/>
            <person name="Seaver E.C."/>
            <person name="Weisblat D.A."/>
            <person name="Putnam N.H."/>
            <person name="Rokhsar D.S."/>
        </authorList>
    </citation>
    <scope>NUCLEOTIDE SEQUENCE</scope>
    <source>
        <strain evidence="11 13">I ESC-2004</strain>
    </source>
</reference>
<evidence type="ECO:0000313" key="12">
    <source>
        <dbReference type="EnsemblMetazoa" id="CapteP148285"/>
    </source>
</evidence>
<dbReference type="EC" id="1.13.12.7" evidence="2"/>
<feature type="domain" description="AMP-binding enzyme C-terminal" evidence="10">
    <location>
        <begin position="476"/>
        <end position="552"/>
    </location>
</feature>
<protein>
    <recommendedName>
        <fullName evidence="3">Luciferin 4-monooxygenase</fullName>
        <ecNumber evidence="2">1.13.12.7</ecNumber>
    </recommendedName>
</protein>
<dbReference type="FunCoup" id="R7URM5">
    <property type="interactions" value="265"/>
</dbReference>
<dbReference type="Pfam" id="PF13193">
    <property type="entry name" value="AMP-binding_C"/>
    <property type="match status" value="1"/>
</dbReference>
<organism evidence="11">
    <name type="scientific">Capitella teleta</name>
    <name type="common">Polychaete worm</name>
    <dbReference type="NCBI Taxonomy" id="283909"/>
    <lineage>
        <taxon>Eukaryota</taxon>
        <taxon>Metazoa</taxon>
        <taxon>Spiralia</taxon>
        <taxon>Lophotrochozoa</taxon>
        <taxon>Annelida</taxon>
        <taxon>Polychaeta</taxon>
        <taxon>Sedentaria</taxon>
        <taxon>Scolecida</taxon>
        <taxon>Capitellidae</taxon>
        <taxon>Capitella</taxon>
    </lineage>
</organism>
<dbReference type="FunFam" id="3.40.50.12780:FF:000003">
    <property type="entry name" value="Long-chain-fatty-acid--CoA ligase FadD"/>
    <property type="match status" value="1"/>
</dbReference>
<dbReference type="OrthoDB" id="10253869at2759"/>
<dbReference type="AlphaFoldDB" id="R7URM5"/>
<evidence type="ECO:0000256" key="7">
    <source>
        <dbReference type="ARBA" id="ARBA00023262"/>
    </source>
</evidence>
<reference evidence="12" key="3">
    <citation type="submission" date="2015-06" db="UniProtKB">
        <authorList>
            <consortium name="EnsemblMetazoa"/>
        </authorList>
    </citation>
    <scope>IDENTIFICATION</scope>
</reference>
<keyword evidence="4" id="KW-0547">Nucleotide-binding</keyword>
<evidence type="ECO:0000259" key="9">
    <source>
        <dbReference type="Pfam" id="PF00501"/>
    </source>
</evidence>
<dbReference type="SUPFAM" id="SSF56801">
    <property type="entry name" value="Acetyl-CoA synthetase-like"/>
    <property type="match status" value="1"/>
</dbReference>
<dbReference type="InterPro" id="IPR000873">
    <property type="entry name" value="AMP-dep_synth/lig_dom"/>
</dbReference>
<evidence type="ECO:0000259" key="10">
    <source>
        <dbReference type="Pfam" id="PF13193"/>
    </source>
</evidence>
<dbReference type="Pfam" id="PF00501">
    <property type="entry name" value="AMP-binding"/>
    <property type="match status" value="1"/>
</dbReference>
<feature type="domain" description="AMP-dependent synthetase/ligase" evidence="9">
    <location>
        <begin position="65"/>
        <end position="426"/>
    </location>
</feature>
<dbReference type="GO" id="GO:0008218">
    <property type="term" value="P:bioluminescence"/>
    <property type="evidence" value="ECO:0007669"/>
    <property type="project" value="UniProtKB-KW"/>
</dbReference>
<evidence type="ECO:0000256" key="1">
    <source>
        <dbReference type="ARBA" id="ARBA00006432"/>
    </source>
</evidence>
<dbReference type="HOGENOM" id="CLU_000022_59_7_1"/>
<evidence type="ECO:0000256" key="8">
    <source>
        <dbReference type="ARBA" id="ARBA00048497"/>
    </source>
</evidence>
<dbReference type="FunFam" id="3.30.300.30:FF:000007">
    <property type="entry name" value="4-coumarate--CoA ligase 2"/>
    <property type="match status" value="1"/>
</dbReference>
<name>R7URM5_CAPTE</name>
<evidence type="ECO:0000313" key="13">
    <source>
        <dbReference type="Proteomes" id="UP000014760"/>
    </source>
</evidence>
<dbReference type="Gene3D" id="3.40.50.12780">
    <property type="entry name" value="N-terminal domain of ligase-like"/>
    <property type="match status" value="1"/>
</dbReference>
<evidence type="ECO:0000256" key="4">
    <source>
        <dbReference type="ARBA" id="ARBA00022741"/>
    </source>
</evidence>
<dbReference type="PANTHER" id="PTHR24096">
    <property type="entry name" value="LONG-CHAIN-FATTY-ACID--COA LIGASE"/>
    <property type="match status" value="1"/>
</dbReference>
<dbReference type="EMBL" id="AMQN01007383">
    <property type="status" value="NOT_ANNOTATED_CDS"/>
    <property type="molecule type" value="Genomic_DNA"/>
</dbReference>
<dbReference type="InterPro" id="IPR025110">
    <property type="entry name" value="AMP-bd_C"/>
</dbReference>
<reference evidence="13" key="1">
    <citation type="submission" date="2012-12" db="EMBL/GenBank/DDBJ databases">
        <authorList>
            <person name="Hellsten U."/>
            <person name="Grimwood J."/>
            <person name="Chapman J.A."/>
            <person name="Shapiro H."/>
            <person name="Aerts A."/>
            <person name="Otillar R.P."/>
            <person name="Terry A.Y."/>
            <person name="Boore J.L."/>
            <person name="Simakov O."/>
            <person name="Marletaz F."/>
            <person name="Cho S.-J."/>
            <person name="Edsinger-Gonzales E."/>
            <person name="Havlak P."/>
            <person name="Kuo D.-H."/>
            <person name="Larsson T."/>
            <person name="Lv J."/>
            <person name="Arendt D."/>
            <person name="Savage R."/>
            <person name="Osoegawa K."/>
            <person name="de Jong P."/>
            <person name="Lindberg D.R."/>
            <person name="Seaver E.C."/>
            <person name="Weisblat D.A."/>
            <person name="Putnam N.H."/>
            <person name="Grigoriev I.V."/>
            <person name="Rokhsar D.S."/>
        </authorList>
    </citation>
    <scope>NUCLEOTIDE SEQUENCE</scope>
    <source>
        <strain evidence="13">I ESC-2004</strain>
    </source>
</reference>
<keyword evidence="5" id="KW-0067">ATP-binding</keyword>
<keyword evidence="13" id="KW-1185">Reference proteome</keyword>
<dbReference type="InterPro" id="IPR020845">
    <property type="entry name" value="AMP-binding_CS"/>
</dbReference>
<dbReference type="InterPro" id="IPR045851">
    <property type="entry name" value="AMP-bd_C_sf"/>
</dbReference>
<proteinExistence type="inferred from homology"/>
<gene>
    <name evidence="11" type="ORF">CAPTEDRAFT_148285</name>
</gene>
<dbReference type="PANTHER" id="PTHR24096:SF422">
    <property type="entry name" value="BCDNA.GH02901"/>
    <property type="match status" value="1"/>
</dbReference>
<evidence type="ECO:0000313" key="11">
    <source>
        <dbReference type="EMBL" id="ELU06542.1"/>
    </source>
</evidence>
<dbReference type="OMA" id="IPINPIY"/>
<comment type="catalytic activity">
    <reaction evidence="8">
        <text>firefly D-luciferin + ATP + O2 = firefly oxyluciferin + hnu + AMP + CO2 + diphosphate</text>
        <dbReference type="Rhea" id="RHEA:10732"/>
        <dbReference type="ChEBI" id="CHEBI:15379"/>
        <dbReference type="ChEBI" id="CHEBI:16526"/>
        <dbReference type="ChEBI" id="CHEBI:16792"/>
        <dbReference type="ChEBI" id="CHEBI:30212"/>
        <dbReference type="ChEBI" id="CHEBI:30616"/>
        <dbReference type="ChEBI" id="CHEBI:33019"/>
        <dbReference type="ChEBI" id="CHEBI:58038"/>
        <dbReference type="ChEBI" id="CHEBI:456215"/>
        <dbReference type="EC" id="1.13.12.7"/>
    </reaction>
</comment>
<comment type="similarity">
    <text evidence="1">Belongs to the ATP-dependent AMP-binding enzyme family.</text>
</comment>
<dbReference type="InterPro" id="IPR042099">
    <property type="entry name" value="ANL_N_sf"/>
</dbReference>
<evidence type="ECO:0000256" key="5">
    <source>
        <dbReference type="ARBA" id="ARBA00022840"/>
    </source>
</evidence>
<dbReference type="STRING" id="283909.R7URM5"/>